<dbReference type="PROSITE" id="PS50077">
    <property type="entry name" value="HEAT_REPEAT"/>
    <property type="match status" value="1"/>
</dbReference>
<evidence type="ECO:0000313" key="4">
    <source>
        <dbReference type="EMBL" id="OXV07334.1"/>
    </source>
</evidence>
<feature type="repeat" description="HEAT" evidence="1">
    <location>
        <begin position="27"/>
        <end position="65"/>
    </location>
</feature>
<feature type="region of interest" description="Disordered" evidence="2">
    <location>
        <begin position="478"/>
        <end position="520"/>
    </location>
</feature>
<dbReference type="OrthoDB" id="2205959at2759"/>
<sequence>MAGEMTALLCIEALVETSPASFRVPELIPVVSESMWDTKPEVKKAAYTTMEKVCGLIVNTDIERFIPELIKCIANPENVPETVHLLGATTFVTEVHGPTLAIMVPRTVIVAPFLPKLMPALQKNYNTLADPEAREKTKQALDTLVRVGDVKDGKIPEVSHAGDISNVAAIIKQILEPTFKAQIETSGVVIDYVAAIAGQLIDEKVNEVIDWTHNTLPYIVRAQGTVSLTTLQAEVSLVKENLRIVGQVEGAVAQILTLFFVWEGLLVSSTGRGALPESLCDGFGVRLAHDGSRFNDGGQGRPQQSDQVRFHFGGPGGMFCDGTDCIQHPFPGVGILLVCELFLQRLNRLLSHGLFGGPVQQRGDTSYPTGFTMSRKNFEAKNGFSLISTLTRKEGMSTKRSQRHELQQISSANPLQKVQIVRTLSDVAMPRLYLASPEPSPAAAVENGMEPSLTMGWSEEDLTQRKHHSIQADLFNYTSADAPQPHKPHRNNFHSAKHEQPYYVPSPPFDETRRKGWTSY</sequence>
<dbReference type="Proteomes" id="UP000243515">
    <property type="component" value="Unassembled WGS sequence"/>
</dbReference>
<name>A0A232LTC1_9EURO</name>
<comment type="caution">
    <text evidence="4">The sequence shown here is derived from an EMBL/GenBank/DDBJ whole genome shotgun (WGS) entry which is preliminary data.</text>
</comment>
<accession>A0A232LTC1</accession>
<dbReference type="InterPro" id="IPR011989">
    <property type="entry name" value="ARM-like"/>
</dbReference>
<evidence type="ECO:0000259" key="3">
    <source>
        <dbReference type="Pfam" id="PF17947"/>
    </source>
</evidence>
<dbReference type="InterPro" id="IPR016024">
    <property type="entry name" value="ARM-type_fold"/>
</dbReference>
<dbReference type="SUPFAM" id="SSF48371">
    <property type="entry name" value="ARM repeat"/>
    <property type="match status" value="1"/>
</dbReference>
<dbReference type="Pfam" id="PF24984">
    <property type="entry name" value="HEAT_EF3_GNC1"/>
    <property type="match status" value="1"/>
</dbReference>
<dbReference type="Pfam" id="PF24987">
    <property type="entry name" value="HEAT_EF3_N"/>
    <property type="match status" value="1"/>
</dbReference>
<keyword evidence="5" id="KW-1185">Reference proteome</keyword>
<dbReference type="InterPro" id="IPR040533">
    <property type="entry name" value="EF3_4HB"/>
</dbReference>
<dbReference type="InterPro" id="IPR021133">
    <property type="entry name" value="HEAT_type_2"/>
</dbReference>
<proteinExistence type="predicted"/>
<evidence type="ECO:0000313" key="5">
    <source>
        <dbReference type="Proteomes" id="UP000243515"/>
    </source>
</evidence>
<evidence type="ECO:0000256" key="1">
    <source>
        <dbReference type="PROSITE-ProRule" id="PRU00103"/>
    </source>
</evidence>
<reference evidence="4 5" key="1">
    <citation type="journal article" date="2015" name="Environ. Microbiol.">
        <title>Metagenome sequence of Elaphomyces granulatus from sporocarp tissue reveals Ascomycota ectomycorrhizal fingerprints of genome expansion and a Proteobacteria-rich microbiome.</title>
        <authorList>
            <person name="Quandt C.A."/>
            <person name="Kohler A."/>
            <person name="Hesse C.N."/>
            <person name="Sharpton T.J."/>
            <person name="Martin F."/>
            <person name="Spatafora J.W."/>
        </authorList>
    </citation>
    <scope>NUCLEOTIDE SEQUENCE [LARGE SCALE GENOMIC DNA]</scope>
    <source>
        <strain evidence="4 5">OSC145934</strain>
    </source>
</reference>
<organism evidence="4 5">
    <name type="scientific">Elaphomyces granulatus</name>
    <dbReference type="NCBI Taxonomy" id="519963"/>
    <lineage>
        <taxon>Eukaryota</taxon>
        <taxon>Fungi</taxon>
        <taxon>Dikarya</taxon>
        <taxon>Ascomycota</taxon>
        <taxon>Pezizomycotina</taxon>
        <taxon>Eurotiomycetes</taxon>
        <taxon>Eurotiomycetidae</taxon>
        <taxon>Eurotiales</taxon>
        <taxon>Elaphomycetaceae</taxon>
        <taxon>Elaphomyces</taxon>
    </lineage>
</organism>
<dbReference type="AlphaFoldDB" id="A0A232LTC1"/>
<dbReference type="EMBL" id="NPHW01004923">
    <property type="protein sequence ID" value="OXV07334.1"/>
    <property type="molecule type" value="Genomic_DNA"/>
</dbReference>
<gene>
    <name evidence="4" type="ORF">Egran_04903</name>
</gene>
<dbReference type="Gene3D" id="1.20.1390.20">
    <property type="match status" value="1"/>
</dbReference>
<protein>
    <recommendedName>
        <fullName evidence="3">Elongation factor 3 four helical bundle domain-containing protein</fullName>
    </recommendedName>
</protein>
<feature type="domain" description="Elongation factor 3 four helical bundle" evidence="3">
    <location>
        <begin position="162"/>
        <end position="220"/>
    </location>
</feature>
<dbReference type="InterPro" id="IPR047036">
    <property type="entry name" value="EF3_4HB_sf"/>
</dbReference>
<dbReference type="Pfam" id="PF17947">
    <property type="entry name" value="4HB"/>
    <property type="match status" value="1"/>
</dbReference>
<evidence type="ECO:0000256" key="2">
    <source>
        <dbReference type="SAM" id="MobiDB-lite"/>
    </source>
</evidence>
<dbReference type="Gene3D" id="1.25.10.10">
    <property type="entry name" value="Leucine-rich Repeat Variant"/>
    <property type="match status" value="1"/>
</dbReference>